<name>A0A6N7QSZ6_9BACI</name>
<reference evidence="1 2" key="1">
    <citation type="submission" date="2019-10" db="EMBL/GenBank/DDBJ databases">
        <title>Gracilibacillus salitolerans sp. nov., a moderate halophile isolated from a saline soil in northwest China.</title>
        <authorList>
            <person name="Gan L."/>
        </authorList>
    </citation>
    <scope>NUCLEOTIDE SEQUENCE [LARGE SCALE GENOMIC DNA]</scope>
    <source>
        <strain evidence="1 2">TP2-8</strain>
    </source>
</reference>
<evidence type="ECO:0000313" key="1">
    <source>
        <dbReference type="EMBL" id="MRI65173.1"/>
    </source>
</evidence>
<dbReference type="Proteomes" id="UP000435187">
    <property type="component" value="Unassembled WGS sequence"/>
</dbReference>
<sequence length="53" mass="5949">MAFYIYHCDAPGCDMDYAVIEKPLSCPYCDAGALVDEPVSIISNYKVEKLKEE</sequence>
<comment type="caution">
    <text evidence="1">The sequence shown here is derived from an EMBL/GenBank/DDBJ whole genome shotgun (WGS) entry which is preliminary data.</text>
</comment>
<evidence type="ECO:0000313" key="2">
    <source>
        <dbReference type="Proteomes" id="UP000435187"/>
    </source>
</evidence>
<keyword evidence="2" id="KW-1185">Reference proteome</keyword>
<dbReference type="RefSeq" id="WP_153834036.1">
    <property type="nucleotide sequence ID" value="NZ_JBHUMW010000107.1"/>
</dbReference>
<dbReference type="AlphaFoldDB" id="A0A6N7QSZ6"/>
<dbReference type="EMBL" id="WJEE01000002">
    <property type="protein sequence ID" value="MRI65173.1"/>
    <property type="molecule type" value="Genomic_DNA"/>
</dbReference>
<accession>A0A6N7QSZ6</accession>
<organism evidence="1 2">
    <name type="scientific">Gracilibacillus thailandensis</name>
    <dbReference type="NCBI Taxonomy" id="563735"/>
    <lineage>
        <taxon>Bacteria</taxon>
        <taxon>Bacillati</taxon>
        <taxon>Bacillota</taxon>
        <taxon>Bacilli</taxon>
        <taxon>Bacillales</taxon>
        <taxon>Bacillaceae</taxon>
        <taxon>Gracilibacillus</taxon>
    </lineage>
</organism>
<gene>
    <name evidence="1" type="ORF">GH885_02275</name>
</gene>
<proteinExistence type="predicted"/>
<protein>
    <submittedName>
        <fullName evidence="1">Uncharacterized protein</fullName>
    </submittedName>
</protein>